<feature type="region of interest" description="Disordered" evidence="1">
    <location>
        <begin position="190"/>
        <end position="209"/>
    </location>
</feature>
<sequence>MNAKNKSSVMGGIVMDKRIEGTFANQEMVIDEITHLIKHEGYAPEQLLVITRNGKSNYITEETAVQVIKTGEDREEDSLWDKIVKFFTVDLDEEEEEAIFERYGIDEDTYERFEDALDDGELLLLIDDAAPINDEHAEFLVRDGILPDEKVVPVAATTAATAMKPDWTSADSDEVGDVPAHSIEAAKKLEGTEVAAESPTQPADVTDDITGQPIEAETVADPAMAEDSHHLPEMQFDKDDSMPELEEEKEQFSKDPFGGDTVAAEVGEDAEDIEPDYEETDKPKPAL</sequence>
<gene>
    <name evidence="3" type="ORF">FHK04_09095</name>
</gene>
<feature type="compositionally biased region" description="Acidic residues" evidence="1">
    <location>
        <begin position="266"/>
        <end position="279"/>
    </location>
</feature>
<dbReference type="Pfam" id="PF11181">
    <property type="entry name" value="YflT"/>
    <property type="match status" value="1"/>
</dbReference>
<evidence type="ECO:0000313" key="4">
    <source>
        <dbReference type="Proteomes" id="UP000313395"/>
    </source>
</evidence>
<dbReference type="EMBL" id="VENO01000003">
    <property type="protein sequence ID" value="TNV68364.1"/>
    <property type="molecule type" value="Genomic_DNA"/>
</dbReference>
<evidence type="ECO:0000259" key="2">
    <source>
        <dbReference type="Pfam" id="PF11181"/>
    </source>
</evidence>
<dbReference type="Proteomes" id="UP000313395">
    <property type="component" value="Unassembled WGS sequence"/>
</dbReference>
<feature type="domain" description="General stress protein 17M-like" evidence="2">
    <location>
        <begin position="21"/>
        <end position="120"/>
    </location>
</feature>
<protein>
    <recommendedName>
        <fullName evidence="2">General stress protein 17M-like domain-containing protein</fullName>
    </recommendedName>
</protein>
<reference evidence="3 4" key="1">
    <citation type="submission" date="2019-06" db="EMBL/GenBank/DDBJ databases">
        <title>Description Trichococcus psychrophilus sp. nov., isolated from a cold spring, by genomic and phenotypic analyses.</title>
        <authorList>
            <person name="Zakharyuk A."/>
        </authorList>
    </citation>
    <scope>NUCLEOTIDE SEQUENCE [LARGE SCALE GENOMIC DNA]</scope>
    <source>
        <strain evidence="3 4">SKBG</strain>
    </source>
</reference>
<evidence type="ECO:0000256" key="1">
    <source>
        <dbReference type="SAM" id="MobiDB-lite"/>
    </source>
</evidence>
<dbReference type="AlphaFoldDB" id="A0A5C5E7Y4"/>
<organism evidence="3 4">
    <name type="scientific">Trichococcus shcherbakoviae subsp. psychrophilus</name>
    <dbReference type="NCBI Taxonomy" id="2585775"/>
    <lineage>
        <taxon>Bacteria</taxon>
        <taxon>Bacillati</taxon>
        <taxon>Bacillota</taxon>
        <taxon>Bacilli</taxon>
        <taxon>Lactobacillales</taxon>
        <taxon>Carnobacteriaceae</taxon>
        <taxon>Trichococcus</taxon>
    </lineage>
</organism>
<feature type="region of interest" description="Disordered" evidence="1">
    <location>
        <begin position="220"/>
        <end position="287"/>
    </location>
</feature>
<accession>A0A5C5E7Y4</accession>
<proteinExistence type="predicted"/>
<name>A0A5C5E7Y4_9LACT</name>
<feature type="compositionally biased region" description="Basic and acidic residues" evidence="1">
    <location>
        <begin position="226"/>
        <end position="241"/>
    </location>
</feature>
<evidence type="ECO:0000313" key="3">
    <source>
        <dbReference type="EMBL" id="TNV68364.1"/>
    </source>
</evidence>
<comment type="caution">
    <text evidence="3">The sequence shown here is derived from an EMBL/GenBank/DDBJ whole genome shotgun (WGS) entry which is preliminary data.</text>
</comment>
<keyword evidence="4" id="KW-1185">Reference proteome</keyword>
<dbReference type="InterPro" id="IPR025889">
    <property type="entry name" value="GSP17M-like_dom"/>
</dbReference>